<evidence type="ECO:0000256" key="1">
    <source>
        <dbReference type="SAM" id="Phobius"/>
    </source>
</evidence>
<organism evidence="2 3">
    <name type="scientific">Geothrix edaphica</name>
    <dbReference type="NCBI Taxonomy" id="2927976"/>
    <lineage>
        <taxon>Bacteria</taxon>
        <taxon>Pseudomonadati</taxon>
        <taxon>Acidobacteriota</taxon>
        <taxon>Holophagae</taxon>
        <taxon>Holophagales</taxon>
        <taxon>Holophagaceae</taxon>
        <taxon>Geothrix</taxon>
    </lineage>
</organism>
<comment type="caution">
    <text evidence="2">The sequence shown here is derived from an EMBL/GenBank/DDBJ whole genome shotgun (WGS) entry which is preliminary data.</text>
</comment>
<dbReference type="EMBL" id="BSDC01000002">
    <property type="protein sequence ID" value="GLH67592.1"/>
    <property type="molecule type" value="Genomic_DNA"/>
</dbReference>
<proteinExistence type="predicted"/>
<keyword evidence="1" id="KW-1133">Transmembrane helix</keyword>
<evidence type="ECO:0000313" key="2">
    <source>
        <dbReference type="EMBL" id="GLH67592.1"/>
    </source>
</evidence>
<keyword evidence="1" id="KW-0812">Transmembrane</keyword>
<feature type="transmembrane region" description="Helical" evidence="1">
    <location>
        <begin position="48"/>
        <end position="71"/>
    </location>
</feature>
<gene>
    <name evidence="2" type="ORF">GETHED_19560</name>
</gene>
<dbReference type="Proteomes" id="UP001165044">
    <property type="component" value="Unassembled WGS sequence"/>
</dbReference>
<name>A0ABQ5PYX9_9BACT</name>
<keyword evidence="1" id="KW-0472">Membrane</keyword>
<accession>A0ABQ5PYX9</accession>
<sequence>MPLDVPTPLYVGERLRDLILCYAGPWAFLPYMRNREDSELLWHARQGVILAFAECAVTLAMLILGLFPIFGAVSIRFLLPLWLLWCLGMSVTSILQATKGKKHRIPVIHQFVDYL</sequence>
<keyword evidence="3" id="KW-1185">Reference proteome</keyword>
<feature type="transmembrane region" description="Helical" evidence="1">
    <location>
        <begin position="77"/>
        <end position="95"/>
    </location>
</feature>
<protein>
    <submittedName>
        <fullName evidence="2">Uncharacterized protein</fullName>
    </submittedName>
</protein>
<reference evidence="2" key="1">
    <citation type="journal article" date="2023" name="Antonie Van Leeuwenhoek">
        <title>Mesoterricola silvestris gen. nov., sp. nov., Mesoterricola sediminis sp. nov., Geothrix oryzae sp. nov., Geothrix edaphica sp. nov., Geothrix rubra sp. nov., and Geothrix limicola sp. nov., six novel members of Acidobacteriota isolated from soils.</title>
        <authorList>
            <person name="Itoh H."/>
            <person name="Sugisawa Y."/>
            <person name="Mise K."/>
            <person name="Xu Z."/>
            <person name="Kuniyasu M."/>
            <person name="Ushijima N."/>
            <person name="Kawano K."/>
            <person name="Kobayashi E."/>
            <person name="Shiratori Y."/>
            <person name="Masuda Y."/>
            <person name="Senoo K."/>
        </authorList>
    </citation>
    <scope>NUCLEOTIDE SEQUENCE</scope>
    <source>
        <strain evidence="2">Red802</strain>
    </source>
</reference>
<dbReference type="RefSeq" id="WP_285608820.1">
    <property type="nucleotide sequence ID" value="NZ_BSDC01000002.1"/>
</dbReference>
<evidence type="ECO:0000313" key="3">
    <source>
        <dbReference type="Proteomes" id="UP001165044"/>
    </source>
</evidence>